<keyword evidence="2" id="KW-1185">Reference proteome</keyword>
<evidence type="ECO:0008006" key="3">
    <source>
        <dbReference type="Google" id="ProtNLM"/>
    </source>
</evidence>
<proteinExistence type="predicted"/>
<dbReference type="EMBL" id="JACJII010000001">
    <property type="protein sequence ID" value="MBA9005309.1"/>
    <property type="molecule type" value="Genomic_DNA"/>
</dbReference>
<dbReference type="AlphaFoldDB" id="A0A7W3RA30"/>
<evidence type="ECO:0000313" key="1">
    <source>
        <dbReference type="EMBL" id="MBA9005309.1"/>
    </source>
</evidence>
<evidence type="ECO:0000313" key="2">
    <source>
        <dbReference type="Proteomes" id="UP000539313"/>
    </source>
</evidence>
<organism evidence="1 2">
    <name type="scientific">Thermomonospora cellulosilytica</name>
    <dbReference type="NCBI Taxonomy" id="1411118"/>
    <lineage>
        <taxon>Bacteria</taxon>
        <taxon>Bacillati</taxon>
        <taxon>Actinomycetota</taxon>
        <taxon>Actinomycetes</taxon>
        <taxon>Streptosporangiales</taxon>
        <taxon>Thermomonosporaceae</taxon>
        <taxon>Thermomonospora</taxon>
    </lineage>
</organism>
<reference evidence="1 2" key="1">
    <citation type="submission" date="2020-08" db="EMBL/GenBank/DDBJ databases">
        <title>Sequencing the genomes of 1000 actinobacteria strains.</title>
        <authorList>
            <person name="Klenk H.-P."/>
        </authorList>
    </citation>
    <scope>NUCLEOTIDE SEQUENCE [LARGE SCALE GENOMIC DNA]</scope>
    <source>
        <strain evidence="1 2">DSM 45823</strain>
    </source>
</reference>
<accession>A0A7W3RA30</accession>
<gene>
    <name evidence="1" type="ORF">HNR21_004191</name>
</gene>
<comment type="caution">
    <text evidence="1">The sequence shown here is derived from an EMBL/GenBank/DDBJ whole genome shotgun (WGS) entry which is preliminary data.</text>
</comment>
<dbReference type="Proteomes" id="UP000539313">
    <property type="component" value="Unassembled WGS sequence"/>
</dbReference>
<dbReference type="RefSeq" id="WP_182706521.1">
    <property type="nucleotide sequence ID" value="NZ_JACJII010000001.1"/>
</dbReference>
<protein>
    <recommendedName>
        <fullName evidence="3">DUF4034 domain-containing protein</fullName>
    </recommendedName>
</protein>
<name>A0A7W3RA30_9ACTN</name>
<sequence>MLIVRAIEALITAYDKTSRMSQGTAWDDPALADALRAPDQDRLRRGLALLAESRTNPELRALRVRKISRSVMDRLDELTVAADDENPDVLLLLGTTRIQYAWEIRGGAYARYVGEERFRRFWAELRQAEAPLRRAAELLPDDPVPWDELQWFGIGMQVGRRELDRIWNELLSRWPSLYAGHFSRVQAISDKWYGSDEEAAEFAEALVAQAKPGDPVVANAAAAHFEIAVRKMDKANIPEAALRNHFVQQPVYALLAQAADLWLQDPIPHPMTLDAHHLFGAAFYIAGDLDRARRHLGHLDRRMPDRLPWGAVSLTPGRYYSRARKALRL</sequence>